<evidence type="ECO:0000256" key="1">
    <source>
        <dbReference type="PROSITE-ProRule" id="PRU00023"/>
    </source>
</evidence>
<feature type="repeat" description="ANK" evidence="1">
    <location>
        <begin position="503"/>
        <end position="537"/>
    </location>
</feature>
<dbReference type="PROSITE" id="PS50297">
    <property type="entry name" value="ANK_REP_REGION"/>
    <property type="match status" value="5"/>
</dbReference>
<dbReference type="Gene3D" id="1.25.40.20">
    <property type="entry name" value="Ankyrin repeat-containing domain"/>
    <property type="match status" value="3"/>
</dbReference>
<feature type="repeat" description="ANK" evidence="1">
    <location>
        <begin position="604"/>
        <end position="636"/>
    </location>
</feature>
<protein>
    <recommendedName>
        <fullName evidence="2">DUF6745 domain-containing protein</fullName>
    </recommendedName>
</protein>
<dbReference type="AlphaFoldDB" id="A0A367QCT7"/>
<feature type="repeat" description="ANK" evidence="1">
    <location>
        <begin position="637"/>
        <end position="666"/>
    </location>
</feature>
<proteinExistence type="predicted"/>
<feature type="repeat" description="ANK" evidence="1">
    <location>
        <begin position="470"/>
        <end position="502"/>
    </location>
</feature>
<dbReference type="Pfam" id="PF12796">
    <property type="entry name" value="Ank_2"/>
    <property type="match status" value="3"/>
</dbReference>
<dbReference type="SUPFAM" id="SSF48403">
    <property type="entry name" value="Ankyrin repeat"/>
    <property type="match status" value="1"/>
</dbReference>
<dbReference type="InterPro" id="IPR046633">
    <property type="entry name" value="DUF6745"/>
</dbReference>
<dbReference type="PANTHER" id="PTHR24118:SF99">
    <property type="entry name" value="POTE ANKYRIN DOMAIN FAMILY MEMBER 3C-RELATED"/>
    <property type="match status" value="1"/>
</dbReference>
<dbReference type="PANTHER" id="PTHR24118">
    <property type="entry name" value="POTE ANKYRIN DOMAIN"/>
    <property type="match status" value="1"/>
</dbReference>
<sequence>MAFVDEITPQQQSLMPSYREKWQKIAFSTNRIDPQKAIEAVQSVYELLKLPTPKIQFFESLYAAATVAKLLDERPYFTEDGLSFANELIGKLHEKLYINNVNAIGHWDQFISSQLRPDATSEIDRQLSESLKNYLLEDKSKSFSGGYEFYWFVPLHWYACEGGFFDFHFSVVSHTLFEPYDEYAWKVWKQLVTSCGWIIPFENICLVCDRPSQFLFNSENLLHAEGQAAVQFIDGTGLYSYHGVTLPMEYGEMHSHQWQPQWLLEETDIELKQILVQAITCKAENYKTRYFKEALERAASLGRLNIVQQILALQQFDGLCLSNALAHGVWSRDIKILEVLIKAGAYLNYRTEWGTPLIAAARTGEVRIVRYLVEAGANPNMWIDLDGYMSPLSAAVYEGHQEVCDYLLPLITDPEEIEYAERELPKAVIRKQRREDQSLQKFFDAVSEGDTTTVRELVAQGLDINSLNEDGITAVHCAVAGGNVRMIELLAELGVDLNRLDEDGRTPLMSTIGIYAFQARALRALIRAGADLNYRDREGYTALDYAVLNPSIPPVFEKILVSAGAKYGSWKGTEIHLAAESGNVRLINLLVASGIDINQFSATDGLTPLMKAVIRSKAWAMRTLIRSGANVNSRTEDGKTALYFAENTGQKHPVIKKILLKAGATY</sequence>
<gene>
    <name evidence="3" type="ORF">A6770_30860</name>
</gene>
<evidence type="ECO:0000313" key="3">
    <source>
        <dbReference type="EMBL" id="RCJ21073.1"/>
    </source>
</evidence>
<dbReference type="InterPro" id="IPR002110">
    <property type="entry name" value="Ankyrin_rpt"/>
</dbReference>
<evidence type="ECO:0000259" key="2">
    <source>
        <dbReference type="Pfam" id="PF20530"/>
    </source>
</evidence>
<dbReference type="Pfam" id="PF20530">
    <property type="entry name" value="DUF6745"/>
    <property type="match status" value="1"/>
</dbReference>
<organism evidence="3 4">
    <name type="scientific">Nostoc minutum NIES-26</name>
    <dbReference type="NCBI Taxonomy" id="1844469"/>
    <lineage>
        <taxon>Bacteria</taxon>
        <taxon>Bacillati</taxon>
        <taxon>Cyanobacteriota</taxon>
        <taxon>Cyanophyceae</taxon>
        <taxon>Nostocales</taxon>
        <taxon>Nostocaceae</taxon>
        <taxon>Nostoc</taxon>
    </lineage>
</organism>
<name>A0A367QCT7_9NOSO</name>
<keyword evidence="1" id="KW-0040">ANK repeat</keyword>
<evidence type="ECO:0000313" key="4">
    <source>
        <dbReference type="Proteomes" id="UP000252107"/>
    </source>
</evidence>
<accession>A0A367QCT7</accession>
<reference evidence="3" key="1">
    <citation type="submission" date="2016-04" db="EMBL/GenBank/DDBJ databases">
        <authorList>
            <person name="Tabuchi Yagui T.R."/>
        </authorList>
    </citation>
    <scope>NUCLEOTIDE SEQUENCE [LARGE SCALE GENOMIC DNA]</scope>
    <source>
        <strain evidence="3">NIES-26</strain>
    </source>
</reference>
<comment type="caution">
    <text evidence="3">The sequence shown here is derived from an EMBL/GenBank/DDBJ whole genome shotgun (WGS) entry which is preliminary data.</text>
</comment>
<dbReference type="InterPro" id="IPR036770">
    <property type="entry name" value="Ankyrin_rpt-contain_sf"/>
</dbReference>
<keyword evidence="4" id="KW-1185">Reference proteome</keyword>
<feature type="repeat" description="ANK" evidence="1">
    <location>
        <begin position="573"/>
        <end position="602"/>
    </location>
</feature>
<dbReference type="SMART" id="SM00248">
    <property type="entry name" value="ANK"/>
    <property type="match status" value="9"/>
</dbReference>
<feature type="repeat" description="ANK" evidence="1">
    <location>
        <begin position="352"/>
        <end position="384"/>
    </location>
</feature>
<dbReference type="Proteomes" id="UP000252107">
    <property type="component" value="Unassembled WGS sequence"/>
</dbReference>
<dbReference type="EMBL" id="LXQD01000333">
    <property type="protein sequence ID" value="RCJ21073.1"/>
    <property type="molecule type" value="Genomic_DNA"/>
</dbReference>
<dbReference type="PROSITE" id="PS50088">
    <property type="entry name" value="ANK_REPEAT"/>
    <property type="match status" value="6"/>
</dbReference>
<feature type="domain" description="DUF6745" evidence="2">
    <location>
        <begin position="176"/>
        <end position="278"/>
    </location>
</feature>